<sequence>MSSLFVSDIVIYPVKSCAPLSIDRAWADYKGLNADRRYMLVDKDGLFITARKYPKLTRLLATLLRRV</sequence>
<accession>W9US31</accession>
<keyword evidence="3" id="KW-1185">Reference proteome</keyword>
<evidence type="ECO:0000259" key="1">
    <source>
        <dbReference type="Pfam" id="PF03476"/>
    </source>
</evidence>
<dbReference type="OrthoDB" id="581532at2"/>
<evidence type="ECO:0000313" key="3">
    <source>
        <dbReference type="Proteomes" id="UP000019464"/>
    </source>
</evidence>
<reference evidence="2 3" key="2">
    <citation type="journal article" date="2015" name="Syst. Appl. Microbiol.">
        <title>Nitrincola nitratireducens sp. nov. isolated from a haloalkaline crater lake.</title>
        <authorList>
            <person name="Singh A."/>
            <person name="Vaidya B."/>
            <person name="Tanuku N.R."/>
            <person name="Pinnaka A.K."/>
        </authorList>
    </citation>
    <scope>NUCLEOTIDE SEQUENCE [LARGE SCALE GENOMIC DNA]</scope>
    <source>
        <strain evidence="2 3">AK23</strain>
    </source>
</reference>
<dbReference type="SUPFAM" id="SSF141673">
    <property type="entry name" value="MOSC N-terminal domain-like"/>
    <property type="match status" value="1"/>
</dbReference>
<dbReference type="STRING" id="1229521.D791_03016"/>
<evidence type="ECO:0000313" key="2">
    <source>
        <dbReference type="EMBL" id="EXJ10043.1"/>
    </source>
</evidence>
<protein>
    <recommendedName>
        <fullName evidence="1">Molybdenum cofactor sulfurase middle domain-containing protein</fullName>
    </recommendedName>
</protein>
<gene>
    <name evidence="2" type="ORF">D791_03016</name>
</gene>
<name>W9US31_9GAMM</name>
<dbReference type="EMBL" id="AONB01000017">
    <property type="protein sequence ID" value="EXJ10043.1"/>
    <property type="molecule type" value="Genomic_DNA"/>
</dbReference>
<dbReference type="AlphaFoldDB" id="W9US31"/>
<dbReference type="InterPro" id="IPR005303">
    <property type="entry name" value="MOCOS_middle"/>
</dbReference>
<proteinExistence type="predicted"/>
<dbReference type="Pfam" id="PF03476">
    <property type="entry name" value="MOSC_N"/>
    <property type="match status" value="1"/>
</dbReference>
<organism evidence="2 3">
    <name type="scientific">Nitrincola nitratireducens</name>
    <dbReference type="NCBI Taxonomy" id="1229521"/>
    <lineage>
        <taxon>Bacteria</taxon>
        <taxon>Pseudomonadati</taxon>
        <taxon>Pseudomonadota</taxon>
        <taxon>Gammaproteobacteria</taxon>
        <taxon>Oceanospirillales</taxon>
        <taxon>Oceanospirillaceae</taxon>
        <taxon>Nitrincola</taxon>
    </lineage>
</organism>
<reference evidence="3" key="1">
    <citation type="submission" date="2012-11" db="EMBL/GenBank/DDBJ databases">
        <authorList>
            <person name="Singh A."/>
            <person name="Pinnaka A.K."/>
            <person name="Vaidya B."/>
        </authorList>
    </citation>
    <scope>NUCLEOTIDE SEQUENCE [LARGE SCALE GENOMIC DNA]</scope>
    <source>
        <strain evidence="3">AK23</strain>
    </source>
</reference>
<comment type="caution">
    <text evidence="2">The sequence shown here is derived from an EMBL/GenBank/DDBJ whole genome shotgun (WGS) entry which is preliminary data.</text>
</comment>
<dbReference type="Proteomes" id="UP000019464">
    <property type="component" value="Unassembled WGS sequence"/>
</dbReference>
<feature type="domain" description="Molybdenum cofactor sulfurase middle" evidence="1">
    <location>
        <begin position="6"/>
        <end position="63"/>
    </location>
</feature>